<evidence type="ECO:0000313" key="3">
    <source>
        <dbReference type="Proteomes" id="UP000011087"/>
    </source>
</evidence>
<name>L1I626_GUITC</name>
<dbReference type="PaxDb" id="55529-EKX31319"/>
<protein>
    <submittedName>
        <fullName evidence="1 2">Uncharacterized protein</fullName>
    </submittedName>
</protein>
<dbReference type="OrthoDB" id="111836at2759"/>
<sequence length="171" mass="19136">MVESKYQIAGGSCRYMFDFTTDEVMKRLSVAIGSVQDYNAMLNFKQGDRTSELVNRLHGKYLINGQEYSGLISRYAATELAICRGEAMVKEIEAFADGNRNPVLGGFLFEMLLQDVAWERCAVLDFDPKKGYELLVCLKPWKWNRGGYDAVIVGPREEASAVCADKHASDA</sequence>
<organism evidence="1">
    <name type="scientific">Guillardia theta (strain CCMP2712)</name>
    <name type="common">Cryptophyte</name>
    <dbReference type="NCBI Taxonomy" id="905079"/>
    <lineage>
        <taxon>Eukaryota</taxon>
        <taxon>Cryptophyceae</taxon>
        <taxon>Pyrenomonadales</taxon>
        <taxon>Geminigeraceae</taxon>
        <taxon>Guillardia</taxon>
    </lineage>
</organism>
<dbReference type="RefSeq" id="XP_005818299.1">
    <property type="nucleotide sequence ID" value="XM_005818242.1"/>
</dbReference>
<reference evidence="1 3" key="1">
    <citation type="journal article" date="2012" name="Nature">
        <title>Algal genomes reveal evolutionary mosaicism and the fate of nucleomorphs.</title>
        <authorList>
            <consortium name="DOE Joint Genome Institute"/>
            <person name="Curtis B.A."/>
            <person name="Tanifuji G."/>
            <person name="Burki F."/>
            <person name="Gruber A."/>
            <person name="Irimia M."/>
            <person name="Maruyama S."/>
            <person name="Arias M.C."/>
            <person name="Ball S.G."/>
            <person name="Gile G.H."/>
            <person name="Hirakawa Y."/>
            <person name="Hopkins J.F."/>
            <person name="Kuo A."/>
            <person name="Rensing S.A."/>
            <person name="Schmutz J."/>
            <person name="Symeonidi A."/>
            <person name="Elias M."/>
            <person name="Eveleigh R.J."/>
            <person name="Herman E.K."/>
            <person name="Klute M.J."/>
            <person name="Nakayama T."/>
            <person name="Obornik M."/>
            <person name="Reyes-Prieto A."/>
            <person name="Armbrust E.V."/>
            <person name="Aves S.J."/>
            <person name="Beiko R.G."/>
            <person name="Coutinho P."/>
            <person name="Dacks J.B."/>
            <person name="Durnford D.G."/>
            <person name="Fast N.M."/>
            <person name="Green B.R."/>
            <person name="Grisdale C.J."/>
            <person name="Hempel F."/>
            <person name="Henrissat B."/>
            <person name="Hoppner M.P."/>
            <person name="Ishida K."/>
            <person name="Kim E."/>
            <person name="Koreny L."/>
            <person name="Kroth P.G."/>
            <person name="Liu Y."/>
            <person name="Malik S.B."/>
            <person name="Maier U.G."/>
            <person name="McRose D."/>
            <person name="Mock T."/>
            <person name="Neilson J.A."/>
            <person name="Onodera N.T."/>
            <person name="Poole A.M."/>
            <person name="Pritham E.J."/>
            <person name="Richards T.A."/>
            <person name="Rocap G."/>
            <person name="Roy S.W."/>
            <person name="Sarai C."/>
            <person name="Schaack S."/>
            <person name="Shirato S."/>
            <person name="Slamovits C.H."/>
            <person name="Spencer D.F."/>
            <person name="Suzuki S."/>
            <person name="Worden A.Z."/>
            <person name="Zauner S."/>
            <person name="Barry K."/>
            <person name="Bell C."/>
            <person name="Bharti A.K."/>
            <person name="Crow J.A."/>
            <person name="Grimwood J."/>
            <person name="Kramer R."/>
            <person name="Lindquist E."/>
            <person name="Lucas S."/>
            <person name="Salamov A."/>
            <person name="McFadden G.I."/>
            <person name="Lane C.E."/>
            <person name="Keeling P.J."/>
            <person name="Gray M.W."/>
            <person name="Grigoriev I.V."/>
            <person name="Archibald J.M."/>
        </authorList>
    </citation>
    <scope>NUCLEOTIDE SEQUENCE</scope>
    <source>
        <strain evidence="1 3">CCMP2712</strain>
    </source>
</reference>
<evidence type="ECO:0000313" key="1">
    <source>
        <dbReference type="EMBL" id="EKX31319.1"/>
    </source>
</evidence>
<dbReference type="Proteomes" id="UP000011087">
    <property type="component" value="Unassembled WGS sequence"/>
</dbReference>
<proteinExistence type="predicted"/>
<evidence type="ECO:0000313" key="2">
    <source>
        <dbReference type="EnsemblProtists" id="EKX31319"/>
    </source>
</evidence>
<accession>L1I626</accession>
<dbReference type="AlphaFoldDB" id="L1I626"/>
<dbReference type="EnsemblProtists" id="EKX31319">
    <property type="protein sequence ID" value="EKX31319"/>
    <property type="gene ID" value="GUITHDRAFT_122484"/>
</dbReference>
<keyword evidence="3" id="KW-1185">Reference proteome</keyword>
<reference evidence="3" key="2">
    <citation type="submission" date="2012-11" db="EMBL/GenBank/DDBJ databases">
        <authorList>
            <person name="Kuo A."/>
            <person name="Curtis B.A."/>
            <person name="Tanifuji G."/>
            <person name="Burki F."/>
            <person name="Gruber A."/>
            <person name="Irimia M."/>
            <person name="Maruyama S."/>
            <person name="Arias M.C."/>
            <person name="Ball S.G."/>
            <person name="Gile G.H."/>
            <person name="Hirakawa Y."/>
            <person name="Hopkins J.F."/>
            <person name="Rensing S.A."/>
            <person name="Schmutz J."/>
            <person name="Symeonidi A."/>
            <person name="Elias M."/>
            <person name="Eveleigh R.J."/>
            <person name="Herman E.K."/>
            <person name="Klute M.J."/>
            <person name="Nakayama T."/>
            <person name="Obornik M."/>
            <person name="Reyes-Prieto A."/>
            <person name="Armbrust E.V."/>
            <person name="Aves S.J."/>
            <person name="Beiko R.G."/>
            <person name="Coutinho P."/>
            <person name="Dacks J.B."/>
            <person name="Durnford D.G."/>
            <person name="Fast N.M."/>
            <person name="Green B.R."/>
            <person name="Grisdale C."/>
            <person name="Hempe F."/>
            <person name="Henrissat B."/>
            <person name="Hoppner M.P."/>
            <person name="Ishida K.-I."/>
            <person name="Kim E."/>
            <person name="Koreny L."/>
            <person name="Kroth P.G."/>
            <person name="Liu Y."/>
            <person name="Malik S.-B."/>
            <person name="Maier U.G."/>
            <person name="McRose D."/>
            <person name="Mock T."/>
            <person name="Neilson J.A."/>
            <person name="Onodera N.T."/>
            <person name="Poole A.M."/>
            <person name="Pritham E.J."/>
            <person name="Richards T.A."/>
            <person name="Rocap G."/>
            <person name="Roy S.W."/>
            <person name="Sarai C."/>
            <person name="Schaack S."/>
            <person name="Shirato S."/>
            <person name="Slamovits C.H."/>
            <person name="Spencer D.F."/>
            <person name="Suzuki S."/>
            <person name="Worden A.Z."/>
            <person name="Zauner S."/>
            <person name="Barry K."/>
            <person name="Bell C."/>
            <person name="Bharti A.K."/>
            <person name="Crow J.A."/>
            <person name="Grimwood J."/>
            <person name="Kramer R."/>
            <person name="Lindquist E."/>
            <person name="Lucas S."/>
            <person name="Salamov A."/>
            <person name="McFadden G.I."/>
            <person name="Lane C.E."/>
            <person name="Keeling P.J."/>
            <person name="Gray M.W."/>
            <person name="Grigoriev I.V."/>
            <person name="Archibald J.M."/>
        </authorList>
    </citation>
    <scope>NUCLEOTIDE SEQUENCE</scope>
    <source>
        <strain evidence="3">CCMP2712</strain>
    </source>
</reference>
<dbReference type="GeneID" id="17288042"/>
<gene>
    <name evidence="1" type="ORF">GUITHDRAFT_122484</name>
</gene>
<dbReference type="KEGG" id="gtt:GUITHDRAFT_122484"/>
<dbReference type="EMBL" id="JH993303">
    <property type="protein sequence ID" value="EKX31319.1"/>
    <property type="molecule type" value="Genomic_DNA"/>
</dbReference>
<dbReference type="HOGENOM" id="CLU_1565843_0_0_1"/>
<reference evidence="2" key="3">
    <citation type="submission" date="2016-03" db="UniProtKB">
        <authorList>
            <consortium name="EnsemblProtists"/>
        </authorList>
    </citation>
    <scope>IDENTIFICATION</scope>
</reference>